<protein>
    <recommendedName>
        <fullName evidence="4">Permease</fullName>
    </recommendedName>
</protein>
<feature type="transmembrane region" description="Helical" evidence="1">
    <location>
        <begin position="32"/>
        <end position="51"/>
    </location>
</feature>
<comment type="caution">
    <text evidence="2">The sequence shown here is derived from an EMBL/GenBank/DDBJ whole genome shotgun (WGS) entry which is preliminary data.</text>
</comment>
<dbReference type="EMBL" id="BNDS01000012">
    <property type="protein sequence ID" value="GHH99489.1"/>
    <property type="molecule type" value="Genomic_DNA"/>
</dbReference>
<name>A0ABQ3N4C2_9BACI</name>
<keyword evidence="3" id="KW-1185">Reference proteome</keyword>
<evidence type="ECO:0000313" key="2">
    <source>
        <dbReference type="EMBL" id="GHH99489.1"/>
    </source>
</evidence>
<feature type="transmembrane region" description="Helical" evidence="1">
    <location>
        <begin position="63"/>
        <end position="85"/>
    </location>
</feature>
<feature type="transmembrane region" description="Helical" evidence="1">
    <location>
        <begin position="122"/>
        <end position="142"/>
    </location>
</feature>
<keyword evidence="1" id="KW-1133">Transmembrane helix</keyword>
<dbReference type="InterPro" id="IPR048147">
    <property type="entry name" value="CBO0543-like"/>
</dbReference>
<evidence type="ECO:0008006" key="4">
    <source>
        <dbReference type="Google" id="ProtNLM"/>
    </source>
</evidence>
<accession>A0ABQ3N4C2</accession>
<dbReference type="Proteomes" id="UP000637074">
    <property type="component" value="Unassembled WGS sequence"/>
</dbReference>
<feature type="transmembrane region" description="Helical" evidence="1">
    <location>
        <begin position="97"/>
        <end position="115"/>
    </location>
</feature>
<proteinExistence type="predicted"/>
<dbReference type="NCBIfam" id="NF041644">
    <property type="entry name" value="CBO0543_fam"/>
    <property type="match status" value="1"/>
</dbReference>
<reference evidence="2 3" key="1">
    <citation type="journal article" date="2022" name="Int. J. Syst. Evol. Microbiol.">
        <title>Neobacillus kokaensis sp. nov., isolated from soil.</title>
        <authorList>
            <person name="Yuki K."/>
            <person name="Matsubara H."/>
            <person name="Yamaguchi S."/>
        </authorList>
    </citation>
    <scope>NUCLEOTIDE SEQUENCE [LARGE SCALE GENOMIC DNA]</scope>
    <source>
        <strain evidence="2 3">LOB 377</strain>
    </source>
</reference>
<sequence length="179" mass="21446">MKYPTYEDVKKARETLRDISTEHWFHGDLLTWQWWLLLAATILPWIIWVKFRDKKRTYELLSYGLTWAVMASLLDIIGGEMLLWGYPHKLFPMVPPLFPADITVIPVAFMFIYQYTNKYKTYLFSSILLSAFFSFIVEALFIKWGMFELTNWKHTFSFIGFSIIAQIIFYIIKRLKENE</sequence>
<organism evidence="2 3">
    <name type="scientific">Neobacillus kokaensis</name>
    <dbReference type="NCBI Taxonomy" id="2759023"/>
    <lineage>
        <taxon>Bacteria</taxon>
        <taxon>Bacillati</taxon>
        <taxon>Bacillota</taxon>
        <taxon>Bacilli</taxon>
        <taxon>Bacillales</taxon>
        <taxon>Bacillaceae</taxon>
        <taxon>Neobacillus</taxon>
    </lineage>
</organism>
<keyword evidence="1" id="KW-0812">Transmembrane</keyword>
<evidence type="ECO:0000313" key="3">
    <source>
        <dbReference type="Proteomes" id="UP000637074"/>
    </source>
</evidence>
<gene>
    <name evidence="2" type="ORF">AM1BK_30320</name>
</gene>
<keyword evidence="1" id="KW-0472">Membrane</keyword>
<evidence type="ECO:0000256" key="1">
    <source>
        <dbReference type="SAM" id="Phobius"/>
    </source>
</evidence>
<dbReference type="RefSeq" id="WP_191274207.1">
    <property type="nucleotide sequence ID" value="NZ_BNDS01000012.1"/>
</dbReference>
<feature type="transmembrane region" description="Helical" evidence="1">
    <location>
        <begin position="154"/>
        <end position="172"/>
    </location>
</feature>